<name>A0ABC8KLS6_ERUVS</name>
<dbReference type="EMBL" id="CAKOAT010279599">
    <property type="protein sequence ID" value="CAH8360172.1"/>
    <property type="molecule type" value="Genomic_DNA"/>
</dbReference>
<dbReference type="SUPFAM" id="SSF56112">
    <property type="entry name" value="Protein kinase-like (PK-like)"/>
    <property type="match status" value="1"/>
</dbReference>
<dbReference type="InterPro" id="IPR050823">
    <property type="entry name" value="Plant_Ser_Thr_Prot_Kinase"/>
</dbReference>
<evidence type="ECO:0000256" key="2">
    <source>
        <dbReference type="ARBA" id="ARBA00022475"/>
    </source>
</evidence>
<accession>A0ABC8KLS6</accession>
<dbReference type="InterPro" id="IPR011009">
    <property type="entry name" value="Kinase-like_dom_sf"/>
</dbReference>
<dbReference type="Proteomes" id="UP001642260">
    <property type="component" value="Unassembled WGS sequence"/>
</dbReference>
<keyword evidence="2" id="KW-0472">Membrane</keyword>
<reference evidence="4 5" key="1">
    <citation type="submission" date="2022-03" db="EMBL/GenBank/DDBJ databases">
        <authorList>
            <person name="Macdonald S."/>
            <person name="Ahmed S."/>
            <person name="Newling K."/>
        </authorList>
    </citation>
    <scope>NUCLEOTIDE SEQUENCE [LARGE SCALE GENOMIC DNA]</scope>
</reference>
<evidence type="ECO:0000313" key="4">
    <source>
        <dbReference type="EMBL" id="CAH8360172.1"/>
    </source>
</evidence>
<dbReference type="InterPro" id="IPR001245">
    <property type="entry name" value="Ser-Thr/Tyr_kinase_cat_dom"/>
</dbReference>
<comment type="subcellular location">
    <subcellularLocation>
        <location evidence="1">Cell membrane</location>
    </subcellularLocation>
</comment>
<feature type="domain" description="Serine-threonine/tyrosine-protein kinase catalytic" evidence="3">
    <location>
        <begin position="9"/>
        <end position="54"/>
    </location>
</feature>
<dbReference type="AlphaFoldDB" id="A0ABC8KLS6"/>
<keyword evidence="5" id="KW-1185">Reference proteome</keyword>
<dbReference type="PANTHER" id="PTHR45621">
    <property type="entry name" value="OS01G0588500 PROTEIN-RELATED"/>
    <property type="match status" value="1"/>
</dbReference>
<dbReference type="Pfam" id="PF07714">
    <property type="entry name" value="PK_Tyr_Ser-Thr"/>
    <property type="match status" value="1"/>
</dbReference>
<evidence type="ECO:0000259" key="3">
    <source>
        <dbReference type="Pfam" id="PF07714"/>
    </source>
</evidence>
<evidence type="ECO:0000313" key="5">
    <source>
        <dbReference type="Proteomes" id="UP001642260"/>
    </source>
</evidence>
<gene>
    <name evidence="4" type="ORF">ERUC_LOCUS25928</name>
</gene>
<protein>
    <recommendedName>
        <fullName evidence="3">Serine-threonine/tyrosine-protein kinase catalytic domain-containing protein</fullName>
    </recommendedName>
</protein>
<evidence type="ECO:0000256" key="1">
    <source>
        <dbReference type="ARBA" id="ARBA00004236"/>
    </source>
</evidence>
<dbReference type="Gene3D" id="3.30.200.20">
    <property type="entry name" value="Phosphorylase Kinase, domain 1"/>
    <property type="match status" value="1"/>
</dbReference>
<comment type="caution">
    <text evidence="4">The sequence shown here is derived from an EMBL/GenBank/DDBJ whole genome shotgun (WGS) entry which is preliminary data.</text>
</comment>
<keyword evidence="2" id="KW-1003">Cell membrane</keyword>
<proteinExistence type="predicted"/>
<dbReference type="GO" id="GO:0005886">
    <property type="term" value="C:plasma membrane"/>
    <property type="evidence" value="ECO:0007669"/>
    <property type="project" value="UniProtKB-SubCell"/>
</dbReference>
<organism evidence="4 5">
    <name type="scientific">Eruca vesicaria subsp. sativa</name>
    <name type="common">Garden rocket</name>
    <name type="synonym">Eruca sativa</name>
    <dbReference type="NCBI Taxonomy" id="29727"/>
    <lineage>
        <taxon>Eukaryota</taxon>
        <taxon>Viridiplantae</taxon>
        <taxon>Streptophyta</taxon>
        <taxon>Embryophyta</taxon>
        <taxon>Tracheophyta</taxon>
        <taxon>Spermatophyta</taxon>
        <taxon>Magnoliopsida</taxon>
        <taxon>eudicotyledons</taxon>
        <taxon>Gunneridae</taxon>
        <taxon>Pentapetalae</taxon>
        <taxon>rosids</taxon>
        <taxon>malvids</taxon>
        <taxon>Brassicales</taxon>
        <taxon>Brassicaceae</taxon>
        <taxon>Brassiceae</taxon>
        <taxon>Eruca</taxon>
    </lineage>
</organism>
<sequence length="100" mass="12309">MAFKVTENTEINYLWQLSHLNLVELIGYCLEDEQQLLVYEFVHEGSRENYLFRSEYINQDFIENLRRLFVLLFEWFEADDVQCKPLWWTFKLLSIKKNIH</sequence>